<comment type="caution">
    <text evidence="1">The sequence shown here is derived from an EMBL/GenBank/DDBJ whole genome shotgun (WGS) entry which is preliminary data.</text>
</comment>
<dbReference type="RefSeq" id="WP_369084966.1">
    <property type="nucleotide sequence ID" value="NZ_JBFSHR010000091.1"/>
</dbReference>
<dbReference type="Proteomes" id="UP001560267">
    <property type="component" value="Unassembled WGS sequence"/>
</dbReference>
<organism evidence="1 2">
    <name type="scientific">Ferrimicrobium acidiphilum</name>
    <dbReference type="NCBI Taxonomy" id="121039"/>
    <lineage>
        <taxon>Bacteria</taxon>
        <taxon>Bacillati</taxon>
        <taxon>Actinomycetota</taxon>
        <taxon>Acidimicrobiia</taxon>
        <taxon>Acidimicrobiales</taxon>
        <taxon>Acidimicrobiaceae</taxon>
        <taxon>Ferrimicrobium</taxon>
    </lineage>
</organism>
<dbReference type="EMBL" id="JBFSHR010000091">
    <property type="protein sequence ID" value="MEX6430833.1"/>
    <property type="molecule type" value="Genomic_DNA"/>
</dbReference>
<evidence type="ECO:0000313" key="1">
    <source>
        <dbReference type="EMBL" id="MEX6430833.1"/>
    </source>
</evidence>
<sequence>MRGYVRKRGKDVYQLVVDLPKDPISGKRRQQFVTVHGSKRKADFELQKLLMGTKDTKTRSSTQSVETAVTEWFERVIPGLSPTTVQGTRGAYGARSCLCLESLR</sequence>
<accession>A0ABV3Y5H9</accession>
<reference evidence="1 2" key="1">
    <citation type="submission" date="2024-07" db="EMBL/GenBank/DDBJ databases">
        <title>Draft Genome Sequence of Ferrimicrobium acidiphilum Strain YE2023, Isolated from a Pulp of Bioleach Reactor.</title>
        <authorList>
            <person name="Elkina Y.A."/>
            <person name="Bulaeva A.G."/>
            <person name="Beletsky A.V."/>
            <person name="Mardanov A.V."/>
        </authorList>
    </citation>
    <scope>NUCLEOTIDE SEQUENCE [LARGE SCALE GENOMIC DNA]</scope>
    <source>
        <strain evidence="1 2">YE2023</strain>
    </source>
</reference>
<evidence type="ECO:0008006" key="3">
    <source>
        <dbReference type="Google" id="ProtNLM"/>
    </source>
</evidence>
<keyword evidence="2" id="KW-1185">Reference proteome</keyword>
<proteinExistence type="predicted"/>
<name>A0ABV3Y5H9_9ACTN</name>
<gene>
    <name evidence="1" type="ORF">AB6A68_13460</name>
</gene>
<evidence type="ECO:0000313" key="2">
    <source>
        <dbReference type="Proteomes" id="UP001560267"/>
    </source>
</evidence>
<protein>
    <recommendedName>
        <fullName evidence="3">Integrase SAM-like N-terminal domain-containing protein</fullName>
    </recommendedName>
</protein>